<name>A0A9P8G570_AURME</name>
<feature type="compositionally biased region" description="Basic residues" evidence="1">
    <location>
        <begin position="73"/>
        <end position="82"/>
    </location>
</feature>
<evidence type="ECO:0000256" key="1">
    <source>
        <dbReference type="SAM" id="MobiDB-lite"/>
    </source>
</evidence>
<gene>
    <name evidence="2" type="ORF">KCU98_g247</name>
</gene>
<dbReference type="AlphaFoldDB" id="A0A9P8G570"/>
<reference evidence="2" key="2">
    <citation type="submission" date="2021-08" db="EMBL/GenBank/DDBJ databases">
        <authorList>
            <person name="Gostincar C."/>
            <person name="Sun X."/>
            <person name="Song Z."/>
            <person name="Gunde-Cimerman N."/>
        </authorList>
    </citation>
    <scope>NUCLEOTIDE SEQUENCE</scope>
    <source>
        <strain evidence="2">EXF-9298</strain>
    </source>
</reference>
<feature type="non-terminal residue" evidence="2">
    <location>
        <position position="82"/>
    </location>
</feature>
<dbReference type="EMBL" id="JAHFXS010000001">
    <property type="protein sequence ID" value="KAG9991595.1"/>
    <property type="molecule type" value="Genomic_DNA"/>
</dbReference>
<dbReference type="Proteomes" id="UP000729357">
    <property type="component" value="Unassembled WGS sequence"/>
</dbReference>
<keyword evidence="3" id="KW-1185">Reference proteome</keyword>
<feature type="region of interest" description="Disordered" evidence="1">
    <location>
        <begin position="54"/>
        <end position="82"/>
    </location>
</feature>
<protein>
    <submittedName>
        <fullName evidence="2">Uncharacterized protein</fullName>
    </submittedName>
</protein>
<feature type="non-terminal residue" evidence="2">
    <location>
        <position position="1"/>
    </location>
</feature>
<organism evidence="2 3">
    <name type="scientific">Aureobasidium melanogenum</name>
    <name type="common">Aureobasidium pullulans var. melanogenum</name>
    <dbReference type="NCBI Taxonomy" id="46634"/>
    <lineage>
        <taxon>Eukaryota</taxon>
        <taxon>Fungi</taxon>
        <taxon>Dikarya</taxon>
        <taxon>Ascomycota</taxon>
        <taxon>Pezizomycotina</taxon>
        <taxon>Dothideomycetes</taxon>
        <taxon>Dothideomycetidae</taxon>
        <taxon>Dothideales</taxon>
        <taxon>Saccotheciaceae</taxon>
        <taxon>Aureobasidium</taxon>
    </lineage>
</organism>
<reference evidence="2" key="1">
    <citation type="journal article" date="2021" name="J Fungi (Basel)">
        <title>Virulence traits and population genomics of the black yeast Aureobasidium melanogenum.</title>
        <authorList>
            <person name="Cernosa A."/>
            <person name="Sun X."/>
            <person name="Gostincar C."/>
            <person name="Fang C."/>
            <person name="Gunde-Cimerman N."/>
            <person name="Song Z."/>
        </authorList>
    </citation>
    <scope>NUCLEOTIDE SEQUENCE</scope>
    <source>
        <strain evidence="2">EXF-9298</strain>
    </source>
</reference>
<evidence type="ECO:0000313" key="2">
    <source>
        <dbReference type="EMBL" id="KAG9991595.1"/>
    </source>
</evidence>
<sequence length="82" mass="9500">LNETYSDLSQAVVFEHANSFWTLLESLLNYRDQRPFQEAAPLLALEDTMVETEARNSSNREFAREQACGRPSPRTRRNIARL</sequence>
<accession>A0A9P8G570</accession>
<evidence type="ECO:0000313" key="3">
    <source>
        <dbReference type="Proteomes" id="UP000729357"/>
    </source>
</evidence>
<comment type="caution">
    <text evidence="2">The sequence shown here is derived from an EMBL/GenBank/DDBJ whole genome shotgun (WGS) entry which is preliminary data.</text>
</comment>
<proteinExistence type="predicted"/>